<name>A0ABM8BFN4_9LACO</name>
<feature type="transmembrane region" description="Helical" evidence="7">
    <location>
        <begin position="292"/>
        <end position="312"/>
    </location>
</feature>
<keyword evidence="4 7" id="KW-0812">Transmembrane</keyword>
<evidence type="ECO:0000256" key="6">
    <source>
        <dbReference type="ARBA" id="ARBA00023136"/>
    </source>
</evidence>
<accession>A0ABM8BFN4</accession>
<dbReference type="PROSITE" id="PS50850">
    <property type="entry name" value="MFS"/>
    <property type="match status" value="1"/>
</dbReference>
<comment type="subcellular location">
    <subcellularLocation>
        <location evidence="1">Cell membrane</location>
        <topology evidence="1">Multi-pass membrane protein</topology>
    </subcellularLocation>
</comment>
<evidence type="ECO:0000313" key="9">
    <source>
        <dbReference type="EMBL" id="BDR59924.1"/>
    </source>
</evidence>
<dbReference type="EMBL" id="AP026803">
    <property type="protein sequence ID" value="BDR59924.1"/>
    <property type="molecule type" value="Genomic_DNA"/>
</dbReference>
<dbReference type="SUPFAM" id="SSF103473">
    <property type="entry name" value="MFS general substrate transporter"/>
    <property type="match status" value="1"/>
</dbReference>
<dbReference type="PANTHER" id="PTHR23517:SF3">
    <property type="entry name" value="INTEGRAL MEMBRANE TRANSPORT PROTEIN"/>
    <property type="match status" value="1"/>
</dbReference>
<feature type="transmembrane region" description="Helical" evidence="7">
    <location>
        <begin position="29"/>
        <end position="50"/>
    </location>
</feature>
<dbReference type="InterPro" id="IPR036259">
    <property type="entry name" value="MFS_trans_sf"/>
</dbReference>
<dbReference type="PANTHER" id="PTHR23517">
    <property type="entry name" value="RESISTANCE PROTEIN MDTM, PUTATIVE-RELATED-RELATED"/>
    <property type="match status" value="1"/>
</dbReference>
<evidence type="ECO:0000256" key="7">
    <source>
        <dbReference type="SAM" id="Phobius"/>
    </source>
</evidence>
<gene>
    <name evidence="9" type="ORF">KIM322_01850</name>
</gene>
<keyword evidence="5 7" id="KW-1133">Transmembrane helix</keyword>
<feature type="transmembrane region" description="Helical" evidence="7">
    <location>
        <begin position="95"/>
        <end position="117"/>
    </location>
</feature>
<reference evidence="9 10" key="1">
    <citation type="journal article" date="2023" name="Microbiol. Spectr.">
        <title>Symbiosis of Carpenter Bees with Uncharacterized Lactic Acid Bacteria Showing NAD Auxotrophy.</title>
        <authorList>
            <person name="Kawasaki S."/>
            <person name="Ozawa K."/>
            <person name="Mori T."/>
            <person name="Yamamoto A."/>
            <person name="Ito M."/>
            <person name="Ohkuma M."/>
            <person name="Sakamoto M."/>
            <person name="Matsutani M."/>
        </authorList>
    </citation>
    <scope>NUCLEOTIDE SEQUENCE [LARGE SCALE GENOMIC DNA]</scope>
    <source>
        <strain evidence="9 10">Kim32-2</strain>
    </source>
</reference>
<evidence type="ECO:0000313" key="10">
    <source>
        <dbReference type="Proteomes" id="UP001321741"/>
    </source>
</evidence>
<feature type="transmembrane region" description="Helical" evidence="7">
    <location>
        <begin position="70"/>
        <end position="89"/>
    </location>
</feature>
<feature type="domain" description="Major facilitator superfamily (MFS) profile" evidence="8">
    <location>
        <begin position="1"/>
        <end position="380"/>
    </location>
</feature>
<keyword evidence="6 7" id="KW-0472">Membrane</keyword>
<evidence type="ECO:0000256" key="1">
    <source>
        <dbReference type="ARBA" id="ARBA00004651"/>
    </source>
</evidence>
<feature type="transmembrane region" description="Helical" evidence="7">
    <location>
        <begin position="352"/>
        <end position="375"/>
    </location>
</feature>
<dbReference type="RefSeq" id="WP_317637648.1">
    <property type="nucleotide sequence ID" value="NZ_AP026803.1"/>
</dbReference>
<evidence type="ECO:0000256" key="5">
    <source>
        <dbReference type="ARBA" id="ARBA00022989"/>
    </source>
</evidence>
<evidence type="ECO:0000256" key="3">
    <source>
        <dbReference type="ARBA" id="ARBA00022475"/>
    </source>
</evidence>
<feature type="transmembrane region" description="Helical" evidence="7">
    <location>
        <begin position="156"/>
        <end position="177"/>
    </location>
</feature>
<dbReference type="InterPro" id="IPR020846">
    <property type="entry name" value="MFS_dom"/>
</dbReference>
<dbReference type="InterPro" id="IPR011701">
    <property type="entry name" value="MFS"/>
</dbReference>
<evidence type="ECO:0000256" key="2">
    <source>
        <dbReference type="ARBA" id="ARBA00022448"/>
    </source>
</evidence>
<feature type="transmembrane region" description="Helical" evidence="7">
    <location>
        <begin position="7"/>
        <end position="23"/>
    </location>
</feature>
<keyword evidence="3" id="KW-1003">Cell membrane</keyword>
<dbReference type="Pfam" id="PF07690">
    <property type="entry name" value="MFS_1"/>
    <property type="match status" value="2"/>
</dbReference>
<dbReference type="InterPro" id="IPR050171">
    <property type="entry name" value="MFS_Transporters"/>
</dbReference>
<keyword evidence="2" id="KW-0813">Transport</keyword>
<keyword evidence="10" id="KW-1185">Reference proteome</keyword>
<evidence type="ECO:0000259" key="8">
    <source>
        <dbReference type="PROSITE" id="PS50850"/>
    </source>
</evidence>
<feature type="transmembrane region" description="Helical" evidence="7">
    <location>
        <begin position="324"/>
        <end position="346"/>
    </location>
</feature>
<sequence length="380" mass="41019">MNKENTKFLSIVTLFWFAQYVYVPYQTPFLTAINVTSGFVGLIIGSYGFAQMVLRIPLGMLADWHLNHQVIIVTGTLLTGLAALIRLIFQTGIGFLIGNIVSGIASATWLSFIVLFLKINSNASKVENMAVLVMVNNLGILLGFLVSSLLYSSLAMSGLCLFSALAGMLAFILSLTLPQLKFKKNAGKKPLGKLGQVFKNKTLIVCGALAFIQQGIQQSTTMSLTMQMVREIGAPAYSEGLSAIVYMGSAVLLAKSTSAKYLTKFTRRGILLVSFILLAGYCFLIPLVSSIYLIYLLQIIPGIGTGILFTILNAEAISVVPSNTLSTATGVFQSIYALGMTTLPIFAGQLCARYSITISFFSMGLFALIGGLIVIKFWPK</sequence>
<proteinExistence type="predicted"/>
<dbReference type="Gene3D" id="1.20.1250.20">
    <property type="entry name" value="MFS general substrate transporter like domains"/>
    <property type="match status" value="1"/>
</dbReference>
<organism evidence="9 10">
    <name type="scientific">Lactobacillus xylocopicola</name>
    <dbReference type="NCBI Taxonomy" id="2976676"/>
    <lineage>
        <taxon>Bacteria</taxon>
        <taxon>Bacillati</taxon>
        <taxon>Bacillota</taxon>
        <taxon>Bacilli</taxon>
        <taxon>Lactobacillales</taxon>
        <taxon>Lactobacillaceae</taxon>
        <taxon>Lactobacillus</taxon>
    </lineage>
</organism>
<protein>
    <submittedName>
        <fullName evidence="9">MFS transporter</fullName>
    </submittedName>
</protein>
<feature type="transmembrane region" description="Helical" evidence="7">
    <location>
        <begin position="265"/>
        <end position="286"/>
    </location>
</feature>
<evidence type="ECO:0000256" key="4">
    <source>
        <dbReference type="ARBA" id="ARBA00022692"/>
    </source>
</evidence>
<dbReference type="Proteomes" id="UP001321741">
    <property type="component" value="Chromosome"/>
</dbReference>
<feature type="transmembrane region" description="Helical" evidence="7">
    <location>
        <begin position="129"/>
        <end position="150"/>
    </location>
</feature>